<keyword evidence="3" id="KW-1185">Reference proteome</keyword>
<comment type="caution">
    <text evidence="2">The sequence shown here is derived from an EMBL/GenBank/DDBJ whole genome shotgun (WGS) entry which is preliminary data.</text>
</comment>
<dbReference type="EMBL" id="JAQQAF010000009">
    <property type="protein sequence ID" value="KAJ8460693.1"/>
    <property type="molecule type" value="Genomic_DNA"/>
</dbReference>
<evidence type="ECO:0000313" key="3">
    <source>
        <dbReference type="Proteomes" id="UP001222027"/>
    </source>
</evidence>
<name>A0AAV8PUT8_ENSVE</name>
<dbReference type="AlphaFoldDB" id="A0AAV8PUT8"/>
<protein>
    <submittedName>
        <fullName evidence="2">Uncharacterized protein</fullName>
    </submittedName>
</protein>
<gene>
    <name evidence="2" type="ORF">OPV22_033619</name>
</gene>
<proteinExistence type="predicted"/>
<sequence>MATVAPAADQASDLLQKLSLDSPSKTDNAVEVAEEPPALQNGSSDRETPNMPIQSERLLTPLLPDFVDPSMCYVPGGYASPAYFYGGYDRAVNKWGDYSRYTSNDGVEILPGVYGDLYHGYGYASYKSTFCSPHCG</sequence>
<accession>A0AAV8PUT8</accession>
<reference evidence="2 3" key="1">
    <citation type="submission" date="2022-12" db="EMBL/GenBank/DDBJ databases">
        <title>Chromosome-scale assembly of the Ensete ventricosum genome.</title>
        <authorList>
            <person name="Dussert Y."/>
            <person name="Stocks J."/>
            <person name="Wendawek A."/>
            <person name="Woldeyes F."/>
            <person name="Nichols R.A."/>
            <person name="Borrell J.S."/>
        </authorList>
    </citation>
    <scope>NUCLEOTIDE SEQUENCE [LARGE SCALE GENOMIC DNA]</scope>
    <source>
        <strain evidence="3">cv. Maze</strain>
        <tissue evidence="2">Seeds</tissue>
    </source>
</reference>
<organism evidence="2 3">
    <name type="scientific">Ensete ventricosum</name>
    <name type="common">Abyssinian banana</name>
    <name type="synonym">Musa ensete</name>
    <dbReference type="NCBI Taxonomy" id="4639"/>
    <lineage>
        <taxon>Eukaryota</taxon>
        <taxon>Viridiplantae</taxon>
        <taxon>Streptophyta</taxon>
        <taxon>Embryophyta</taxon>
        <taxon>Tracheophyta</taxon>
        <taxon>Spermatophyta</taxon>
        <taxon>Magnoliopsida</taxon>
        <taxon>Liliopsida</taxon>
        <taxon>Zingiberales</taxon>
        <taxon>Musaceae</taxon>
        <taxon>Ensete</taxon>
    </lineage>
</organism>
<evidence type="ECO:0000256" key="1">
    <source>
        <dbReference type="SAM" id="MobiDB-lite"/>
    </source>
</evidence>
<dbReference type="Proteomes" id="UP001222027">
    <property type="component" value="Unassembled WGS sequence"/>
</dbReference>
<feature type="region of interest" description="Disordered" evidence="1">
    <location>
        <begin position="1"/>
        <end position="53"/>
    </location>
</feature>
<evidence type="ECO:0000313" key="2">
    <source>
        <dbReference type="EMBL" id="KAJ8460693.1"/>
    </source>
</evidence>